<keyword evidence="3" id="KW-0804">Transcription</keyword>
<name>A0A2T4UJN6_9ACTN</name>
<feature type="domain" description="HTH tetR-type" evidence="6">
    <location>
        <begin position="27"/>
        <end position="87"/>
    </location>
</feature>
<accession>A0A2T4UJN6</accession>
<dbReference type="Pfam" id="PF00440">
    <property type="entry name" value="TetR_N"/>
    <property type="match status" value="1"/>
</dbReference>
<evidence type="ECO:0000313" key="8">
    <source>
        <dbReference type="Proteomes" id="UP000240739"/>
    </source>
</evidence>
<dbReference type="Gene3D" id="1.10.357.10">
    <property type="entry name" value="Tetracycline Repressor, domain 2"/>
    <property type="match status" value="1"/>
</dbReference>
<evidence type="ECO:0000256" key="1">
    <source>
        <dbReference type="ARBA" id="ARBA00023015"/>
    </source>
</evidence>
<dbReference type="InterPro" id="IPR050109">
    <property type="entry name" value="HTH-type_TetR-like_transc_reg"/>
</dbReference>
<dbReference type="PANTHER" id="PTHR30055">
    <property type="entry name" value="HTH-TYPE TRANSCRIPTIONAL REGULATOR RUTR"/>
    <property type="match status" value="1"/>
</dbReference>
<feature type="region of interest" description="Disordered" evidence="5">
    <location>
        <begin position="1"/>
        <end position="21"/>
    </location>
</feature>
<evidence type="ECO:0000256" key="4">
    <source>
        <dbReference type="PROSITE-ProRule" id="PRU00335"/>
    </source>
</evidence>
<comment type="caution">
    <text evidence="7">The sequence shown here is derived from an EMBL/GenBank/DDBJ whole genome shotgun (WGS) entry which is preliminary data.</text>
</comment>
<sequence length="227" mass="24806">MAEAPTSSSGGSVPRGRHAPPLEVRVEVQRKRLFEAAAAVFARVGYADASAEAIAREAGMSKATFYEHFSNKEECLIALFDDAAAIIMREMADNQRANRRESESYHEWIERGVRAFLGTLTQFPDASRTLLVEVVGAGPAALARRDRVFQLFAQLLYDDNKAVAPHYDAPNFASLEDTYAIVGAIAALVDRQLRHGVPEDPTDLEPVIERLFFGLLGQAAELADGGE</sequence>
<evidence type="ECO:0000256" key="2">
    <source>
        <dbReference type="ARBA" id="ARBA00023125"/>
    </source>
</evidence>
<organism evidence="7 8">
    <name type="scientific">Paraconexibacter algicola</name>
    <dbReference type="NCBI Taxonomy" id="2133960"/>
    <lineage>
        <taxon>Bacteria</taxon>
        <taxon>Bacillati</taxon>
        <taxon>Actinomycetota</taxon>
        <taxon>Thermoleophilia</taxon>
        <taxon>Solirubrobacterales</taxon>
        <taxon>Paraconexibacteraceae</taxon>
        <taxon>Paraconexibacter</taxon>
    </lineage>
</organism>
<dbReference type="InterPro" id="IPR009057">
    <property type="entry name" value="Homeodomain-like_sf"/>
</dbReference>
<gene>
    <name evidence="7" type="ORF">C7Y72_07205</name>
</gene>
<keyword evidence="2 4" id="KW-0238">DNA-binding</keyword>
<dbReference type="SUPFAM" id="SSF46689">
    <property type="entry name" value="Homeodomain-like"/>
    <property type="match status" value="1"/>
</dbReference>
<feature type="DNA-binding region" description="H-T-H motif" evidence="4">
    <location>
        <begin position="50"/>
        <end position="69"/>
    </location>
</feature>
<dbReference type="AlphaFoldDB" id="A0A2T4UJN6"/>
<dbReference type="OrthoDB" id="5242485at2"/>
<proteinExistence type="predicted"/>
<evidence type="ECO:0000256" key="3">
    <source>
        <dbReference type="ARBA" id="ARBA00023163"/>
    </source>
</evidence>
<protein>
    <recommendedName>
        <fullName evidence="6">HTH tetR-type domain-containing protein</fullName>
    </recommendedName>
</protein>
<dbReference type="PROSITE" id="PS50977">
    <property type="entry name" value="HTH_TETR_2"/>
    <property type="match status" value="1"/>
</dbReference>
<evidence type="ECO:0000313" key="7">
    <source>
        <dbReference type="EMBL" id="PTL59452.1"/>
    </source>
</evidence>
<dbReference type="PANTHER" id="PTHR30055:SF234">
    <property type="entry name" value="HTH-TYPE TRANSCRIPTIONAL REGULATOR BETI"/>
    <property type="match status" value="1"/>
</dbReference>
<keyword evidence="1" id="KW-0805">Transcription regulation</keyword>
<reference evidence="7 8" key="1">
    <citation type="submission" date="2018-03" db="EMBL/GenBank/DDBJ databases">
        <title>Aquarubrobacter algicola gen. nov., sp. nov., a novel actinobacterium isolated from shallow eutrophic lake during the end of cyanobacterial harmful algal blooms.</title>
        <authorList>
            <person name="Chun S.J."/>
        </authorList>
    </citation>
    <scope>NUCLEOTIDE SEQUENCE [LARGE SCALE GENOMIC DNA]</scope>
    <source>
        <strain evidence="7 8">Seoho-28</strain>
    </source>
</reference>
<dbReference type="InterPro" id="IPR001647">
    <property type="entry name" value="HTH_TetR"/>
</dbReference>
<evidence type="ECO:0000256" key="5">
    <source>
        <dbReference type="SAM" id="MobiDB-lite"/>
    </source>
</evidence>
<dbReference type="PRINTS" id="PR00455">
    <property type="entry name" value="HTHTETR"/>
</dbReference>
<keyword evidence="8" id="KW-1185">Reference proteome</keyword>
<feature type="compositionally biased region" description="Polar residues" evidence="5">
    <location>
        <begin position="1"/>
        <end position="11"/>
    </location>
</feature>
<dbReference type="GO" id="GO:0000976">
    <property type="term" value="F:transcription cis-regulatory region binding"/>
    <property type="evidence" value="ECO:0007669"/>
    <property type="project" value="TreeGrafter"/>
</dbReference>
<dbReference type="EMBL" id="PYYB01000001">
    <property type="protein sequence ID" value="PTL59452.1"/>
    <property type="molecule type" value="Genomic_DNA"/>
</dbReference>
<evidence type="ECO:0000259" key="6">
    <source>
        <dbReference type="PROSITE" id="PS50977"/>
    </source>
</evidence>
<dbReference type="GO" id="GO:0003700">
    <property type="term" value="F:DNA-binding transcription factor activity"/>
    <property type="evidence" value="ECO:0007669"/>
    <property type="project" value="TreeGrafter"/>
</dbReference>
<dbReference type="RefSeq" id="WP_107568097.1">
    <property type="nucleotide sequence ID" value="NZ_PYYB01000001.1"/>
</dbReference>
<dbReference type="Proteomes" id="UP000240739">
    <property type="component" value="Unassembled WGS sequence"/>
</dbReference>